<comment type="caution">
    <text evidence="3">The sequence shown here is derived from an EMBL/GenBank/DDBJ whole genome shotgun (WGS) entry which is preliminary data.</text>
</comment>
<proteinExistence type="predicted"/>
<evidence type="ECO:0000313" key="3">
    <source>
        <dbReference type="EMBL" id="HGG99221.1"/>
    </source>
</evidence>
<organism evidence="3">
    <name type="scientific">Thermodesulfovibrio aggregans</name>
    <dbReference type="NCBI Taxonomy" id="86166"/>
    <lineage>
        <taxon>Bacteria</taxon>
        <taxon>Pseudomonadati</taxon>
        <taxon>Nitrospirota</taxon>
        <taxon>Thermodesulfovibrionia</taxon>
        <taxon>Thermodesulfovibrionales</taxon>
        <taxon>Thermodesulfovibrionaceae</taxon>
        <taxon>Thermodesulfovibrio</taxon>
    </lineage>
</organism>
<reference evidence="3" key="1">
    <citation type="journal article" date="2020" name="mSystems">
        <title>Genome- and Community-Level Interaction Insights into Carbon Utilization and Element Cycling Functions of Hydrothermarchaeota in Hydrothermal Sediment.</title>
        <authorList>
            <person name="Zhou Z."/>
            <person name="Liu Y."/>
            <person name="Xu W."/>
            <person name="Pan J."/>
            <person name="Luo Z.H."/>
            <person name="Li M."/>
        </authorList>
    </citation>
    <scope>NUCLEOTIDE SEQUENCE [LARGE SCALE GENOMIC DNA]</scope>
    <source>
        <strain evidence="3">SpSt-788</strain>
    </source>
</reference>
<feature type="transmembrane region" description="Helical" evidence="2">
    <location>
        <begin position="6"/>
        <end position="29"/>
    </location>
</feature>
<evidence type="ECO:0000256" key="1">
    <source>
        <dbReference type="SAM" id="Coils"/>
    </source>
</evidence>
<name>A0A7C4AJ01_9BACT</name>
<evidence type="ECO:0008006" key="4">
    <source>
        <dbReference type="Google" id="ProtNLM"/>
    </source>
</evidence>
<evidence type="ECO:0000256" key="2">
    <source>
        <dbReference type="SAM" id="Phobius"/>
    </source>
</evidence>
<sequence length="105" mass="12282">MKKLCGFSFVIKVMLLLLVLISIFATLWIRSAIISTEYRLSNLEQQKKELLKERRILVAEKASLTSFVRIDTANHEIVLPDRKKVFFIQINPETLIQSVSYRKEK</sequence>
<keyword evidence="2" id="KW-1133">Transmembrane helix</keyword>
<keyword evidence="1" id="KW-0175">Coiled coil</keyword>
<protein>
    <recommendedName>
        <fullName evidence="4">Cell division protein FtsL</fullName>
    </recommendedName>
</protein>
<keyword evidence="2" id="KW-0472">Membrane</keyword>
<gene>
    <name evidence="3" type="ORF">ENV75_02040</name>
</gene>
<keyword evidence="2" id="KW-0812">Transmembrane</keyword>
<dbReference type="AlphaFoldDB" id="A0A7C4AJ01"/>
<feature type="coiled-coil region" evidence="1">
    <location>
        <begin position="33"/>
        <end position="60"/>
    </location>
</feature>
<accession>A0A7C4AJ01</accession>
<dbReference type="EMBL" id="DTHO01000018">
    <property type="protein sequence ID" value="HGG99221.1"/>
    <property type="molecule type" value="Genomic_DNA"/>
</dbReference>